<keyword evidence="5 7" id="KW-0808">Transferase</keyword>
<evidence type="ECO:0000256" key="3">
    <source>
        <dbReference type="ARBA" id="ARBA00012664"/>
    </source>
</evidence>
<dbReference type="EC" id="2.5.1.78" evidence="3 7"/>
<evidence type="ECO:0000256" key="2">
    <source>
        <dbReference type="ARBA" id="ARBA00007424"/>
    </source>
</evidence>
<dbReference type="Gene3D" id="3.40.50.960">
    <property type="entry name" value="Lumazine/riboflavin synthase"/>
    <property type="match status" value="1"/>
</dbReference>
<dbReference type="PANTHER" id="PTHR21058:SF0">
    <property type="entry name" value="6,7-DIMETHYL-8-RIBITYLLUMAZINE SYNTHASE"/>
    <property type="match status" value="1"/>
</dbReference>
<dbReference type="PANTHER" id="PTHR21058">
    <property type="entry name" value="6,7-DIMETHYL-8-RIBITYLLUMAZINE SYNTHASE DMRL SYNTHASE LUMAZINE SYNTHASE"/>
    <property type="match status" value="1"/>
</dbReference>
<sequence length="163" mass="16880">MSKEGLPSIQKVDAHGLSVAVISATWNAEVCDVMHARAIAAAESCGAVVDEIRVVGAMELPVAVQAAARRFDAVVAIGCVIRGGTPHFDYVCDSVTQGLTRVALDESTPVGNGVLTVENQQQAVERAGGEGAVEDKGAEAAIAALDTAVQMRKLNELATRRGL</sequence>
<evidence type="ECO:0000256" key="4">
    <source>
        <dbReference type="ARBA" id="ARBA00022619"/>
    </source>
</evidence>
<dbReference type="GO" id="GO:0000906">
    <property type="term" value="F:6,7-dimethyl-8-ribityllumazine synthase activity"/>
    <property type="evidence" value="ECO:0007669"/>
    <property type="project" value="UniProtKB-EC"/>
</dbReference>
<keyword evidence="4 7" id="KW-0686">Riboflavin biosynthesis</keyword>
<evidence type="ECO:0000256" key="5">
    <source>
        <dbReference type="ARBA" id="ARBA00022679"/>
    </source>
</evidence>
<dbReference type="InterPro" id="IPR002180">
    <property type="entry name" value="LS/RS"/>
</dbReference>
<protein>
    <recommendedName>
        <fullName evidence="3 7">6,7-dimethyl-8-ribityllumazine synthase</fullName>
        <shortName evidence="7">DMRL synthase</shortName>
        <shortName evidence="7">LS</shortName>
        <shortName evidence="7">Lumazine synthase</shortName>
        <ecNumber evidence="3 7">2.5.1.78</ecNumber>
    </recommendedName>
</protein>
<dbReference type="EMBL" id="CP063189">
    <property type="protein sequence ID" value="WCZ32572.1"/>
    <property type="molecule type" value="Genomic_DNA"/>
</dbReference>
<dbReference type="InterPro" id="IPR034964">
    <property type="entry name" value="LS"/>
</dbReference>
<comment type="catalytic activity">
    <reaction evidence="6 7">
        <text>(2S)-2-hydroxy-3-oxobutyl phosphate + 5-amino-6-(D-ribitylamino)uracil = 6,7-dimethyl-8-(1-D-ribityl)lumazine + phosphate + 2 H2O + H(+)</text>
        <dbReference type="Rhea" id="RHEA:26152"/>
        <dbReference type="ChEBI" id="CHEBI:15377"/>
        <dbReference type="ChEBI" id="CHEBI:15378"/>
        <dbReference type="ChEBI" id="CHEBI:15934"/>
        <dbReference type="ChEBI" id="CHEBI:43474"/>
        <dbReference type="ChEBI" id="CHEBI:58201"/>
        <dbReference type="ChEBI" id="CHEBI:58830"/>
        <dbReference type="EC" id="2.5.1.78"/>
    </reaction>
</comment>
<evidence type="ECO:0000256" key="1">
    <source>
        <dbReference type="ARBA" id="ARBA00004917"/>
    </source>
</evidence>
<evidence type="ECO:0000313" key="9">
    <source>
        <dbReference type="Proteomes" id="UP001220064"/>
    </source>
</evidence>
<evidence type="ECO:0000256" key="7">
    <source>
        <dbReference type="HAMAP-Rule" id="MF_00178"/>
    </source>
</evidence>
<comment type="similarity">
    <text evidence="2 7">Belongs to the DMRL synthase family.</text>
</comment>
<dbReference type="CDD" id="cd09209">
    <property type="entry name" value="Lumazine_synthase-I"/>
    <property type="match status" value="1"/>
</dbReference>
<gene>
    <name evidence="7 8" type="primary">ribH</name>
    <name evidence="8" type="ORF">CMASS_05655</name>
</gene>
<keyword evidence="9" id="KW-1185">Reference proteome</keyword>
<reference evidence="8 9" key="1">
    <citation type="submission" date="2020-10" db="EMBL/GenBank/DDBJ databases">
        <title>Complete genome sequence of Corynebacterium massiliense DSM 45435, type strain of Corynebacterium massiliense.</title>
        <authorList>
            <person name="Busche T."/>
            <person name="Kalinowski J."/>
            <person name="Ruckert C."/>
        </authorList>
    </citation>
    <scope>NUCLEOTIDE SEQUENCE [LARGE SCALE GENOMIC DNA]</scope>
    <source>
        <strain evidence="8 9">DSM 45435</strain>
    </source>
</reference>
<dbReference type="Pfam" id="PF00885">
    <property type="entry name" value="DMRL_synthase"/>
    <property type="match status" value="1"/>
</dbReference>
<dbReference type="SUPFAM" id="SSF52121">
    <property type="entry name" value="Lumazine synthase"/>
    <property type="match status" value="1"/>
</dbReference>
<feature type="binding site" evidence="7">
    <location>
        <position position="26"/>
    </location>
    <ligand>
        <name>5-amino-6-(D-ribitylamino)uracil</name>
        <dbReference type="ChEBI" id="CHEBI:15934"/>
    </ligand>
</feature>
<dbReference type="NCBIfam" id="TIGR00114">
    <property type="entry name" value="lumazine-synth"/>
    <property type="match status" value="1"/>
</dbReference>
<organism evidence="8 9">
    <name type="scientific">Corynebacterium massiliense DSM 45435</name>
    <dbReference type="NCBI Taxonomy" id="1121364"/>
    <lineage>
        <taxon>Bacteria</taxon>
        <taxon>Bacillati</taxon>
        <taxon>Actinomycetota</taxon>
        <taxon>Actinomycetes</taxon>
        <taxon>Mycobacteriales</taxon>
        <taxon>Corynebacteriaceae</taxon>
        <taxon>Corynebacterium</taxon>
    </lineage>
</organism>
<proteinExistence type="inferred from homology"/>
<feature type="binding site" evidence="7">
    <location>
        <begin position="57"/>
        <end position="59"/>
    </location>
    <ligand>
        <name>5-amino-6-(D-ribitylamino)uracil</name>
        <dbReference type="ChEBI" id="CHEBI:15934"/>
    </ligand>
</feature>
<name>A0ABY7U790_9CORY</name>
<comment type="pathway">
    <text evidence="1 7">Cofactor biosynthesis; riboflavin biosynthesis; riboflavin from 2-hydroxy-3-oxobutyl phosphate and 5-amino-6-(D-ribitylamino)uracil: step 1/2.</text>
</comment>
<feature type="active site" description="Proton donor" evidence="7">
    <location>
        <position position="87"/>
    </location>
</feature>
<feature type="binding site" evidence="7">
    <location>
        <begin position="79"/>
        <end position="81"/>
    </location>
    <ligand>
        <name>5-amino-6-(D-ribitylamino)uracil</name>
        <dbReference type="ChEBI" id="CHEBI:15934"/>
    </ligand>
</feature>
<dbReference type="RefSeq" id="WP_022862046.1">
    <property type="nucleotide sequence ID" value="NZ_ATVG01000001.1"/>
</dbReference>
<feature type="binding site" evidence="7">
    <location>
        <position position="126"/>
    </location>
    <ligand>
        <name>(2S)-2-hydroxy-3-oxobutyl phosphate</name>
        <dbReference type="ChEBI" id="CHEBI:58830"/>
    </ligand>
</feature>
<evidence type="ECO:0000256" key="6">
    <source>
        <dbReference type="ARBA" id="ARBA00048785"/>
    </source>
</evidence>
<feature type="binding site" evidence="7">
    <location>
        <position position="112"/>
    </location>
    <ligand>
        <name>5-amino-6-(D-ribitylamino)uracil</name>
        <dbReference type="ChEBI" id="CHEBI:15934"/>
    </ligand>
</feature>
<dbReference type="InterPro" id="IPR036467">
    <property type="entry name" value="LS/RS_sf"/>
</dbReference>
<comment type="function">
    <text evidence="7">Catalyzes the formation of 6,7-dimethyl-8-ribityllumazine by condensation of 5-amino-6-(D-ribitylamino)uracil with 3,4-dihydroxy-2-butanone 4-phosphate. This is the penultimate step in the biosynthesis of riboflavin.</text>
</comment>
<feature type="binding site" evidence="7">
    <location>
        <begin position="84"/>
        <end position="85"/>
    </location>
    <ligand>
        <name>(2S)-2-hydroxy-3-oxobutyl phosphate</name>
        <dbReference type="ChEBI" id="CHEBI:58830"/>
    </ligand>
</feature>
<evidence type="ECO:0000313" key="8">
    <source>
        <dbReference type="EMBL" id="WCZ32572.1"/>
    </source>
</evidence>
<accession>A0ABY7U790</accession>
<dbReference type="HAMAP" id="MF_00178">
    <property type="entry name" value="Lumazine_synth"/>
    <property type="match status" value="1"/>
</dbReference>
<dbReference type="Proteomes" id="UP001220064">
    <property type="component" value="Chromosome"/>
</dbReference>